<comment type="caution">
    <text evidence="2">The sequence shown here is derived from an EMBL/GenBank/DDBJ whole genome shotgun (WGS) entry which is preliminary data.</text>
</comment>
<dbReference type="InterPro" id="IPR011518">
    <property type="entry name" value="Transposase_36"/>
</dbReference>
<evidence type="ECO:0000256" key="1">
    <source>
        <dbReference type="SAM" id="MobiDB-lite"/>
    </source>
</evidence>
<dbReference type="Proteomes" id="UP001499884">
    <property type="component" value="Unassembled WGS sequence"/>
</dbReference>
<dbReference type="Pfam" id="PF07592">
    <property type="entry name" value="DDE_Tnp_ISAZ013"/>
    <property type="match status" value="1"/>
</dbReference>
<accession>A0ABP7FEZ6</accession>
<gene>
    <name evidence="2" type="ORF">GCM10023082_38800</name>
</gene>
<sequence length="73" mass="7501">MGIEGAPAQVRTHDFLDRQGPGTAIPYGIYDVAANTGWVSIGTAMTRQHSPLPRSAAGGKPVAVTTPLGPPGY</sequence>
<reference evidence="3" key="1">
    <citation type="journal article" date="2019" name="Int. J. Syst. Evol. Microbiol.">
        <title>The Global Catalogue of Microorganisms (GCM) 10K type strain sequencing project: providing services to taxonomists for standard genome sequencing and annotation.</title>
        <authorList>
            <consortium name="The Broad Institute Genomics Platform"/>
            <consortium name="The Broad Institute Genome Sequencing Center for Infectious Disease"/>
            <person name="Wu L."/>
            <person name="Ma J."/>
        </authorList>
    </citation>
    <scope>NUCLEOTIDE SEQUENCE [LARGE SCALE GENOMIC DNA]</scope>
    <source>
        <strain evidence="3">JCM 30846</strain>
    </source>
</reference>
<feature type="region of interest" description="Disordered" evidence="1">
    <location>
        <begin position="1"/>
        <end position="20"/>
    </location>
</feature>
<organism evidence="2 3">
    <name type="scientific">Streptomyces tremellae</name>
    <dbReference type="NCBI Taxonomy" id="1124239"/>
    <lineage>
        <taxon>Bacteria</taxon>
        <taxon>Bacillati</taxon>
        <taxon>Actinomycetota</taxon>
        <taxon>Actinomycetes</taxon>
        <taxon>Kitasatosporales</taxon>
        <taxon>Streptomycetaceae</taxon>
        <taxon>Streptomyces</taxon>
    </lineage>
</organism>
<protein>
    <submittedName>
        <fullName evidence="2">Uncharacterized protein</fullName>
    </submittedName>
</protein>
<evidence type="ECO:0000313" key="2">
    <source>
        <dbReference type="EMBL" id="GAA3737772.1"/>
    </source>
</evidence>
<proteinExistence type="predicted"/>
<name>A0ABP7FEZ6_9ACTN</name>
<evidence type="ECO:0000313" key="3">
    <source>
        <dbReference type="Proteomes" id="UP001499884"/>
    </source>
</evidence>
<dbReference type="EMBL" id="BAABEP010000027">
    <property type="protein sequence ID" value="GAA3737772.1"/>
    <property type="molecule type" value="Genomic_DNA"/>
</dbReference>
<keyword evidence="3" id="KW-1185">Reference proteome</keyword>
<feature type="region of interest" description="Disordered" evidence="1">
    <location>
        <begin position="49"/>
        <end position="73"/>
    </location>
</feature>